<evidence type="ECO:0000256" key="1">
    <source>
        <dbReference type="SAM" id="Phobius"/>
    </source>
</evidence>
<dbReference type="AlphaFoldDB" id="A0A2T3ALL7"/>
<dbReference type="Proteomes" id="UP000241462">
    <property type="component" value="Unassembled WGS sequence"/>
</dbReference>
<name>A0A2T3ALL7_9PEZI</name>
<accession>A0A2T3ALL7</accession>
<keyword evidence="3" id="KW-1185">Reference proteome</keyword>
<sequence length="175" mass="19661">MDAHARLAERHFGTTFVLPYNNFAMDFAALPGVCSQLLRPVEGVSEWFARASVAWRILQAHTHNGLVLFFPRHILVLLRGVDLSGRLLLLSIIPGVQNLAGKKPSRLLDSSILFFFPFSKVLCATRVSLDIRTTILSGTLTFFIFIFLFKTNTSFTFFLLANFLISRRRSAEPAA</sequence>
<keyword evidence="1" id="KW-0472">Membrane</keyword>
<protein>
    <submittedName>
        <fullName evidence="2">Uncharacterized protein</fullName>
    </submittedName>
</protein>
<gene>
    <name evidence="2" type="ORF">BD289DRAFT_219250</name>
</gene>
<evidence type="ECO:0000313" key="3">
    <source>
        <dbReference type="Proteomes" id="UP000241462"/>
    </source>
</evidence>
<organism evidence="2 3">
    <name type="scientific">Coniella lustricola</name>
    <dbReference type="NCBI Taxonomy" id="2025994"/>
    <lineage>
        <taxon>Eukaryota</taxon>
        <taxon>Fungi</taxon>
        <taxon>Dikarya</taxon>
        <taxon>Ascomycota</taxon>
        <taxon>Pezizomycotina</taxon>
        <taxon>Sordariomycetes</taxon>
        <taxon>Sordariomycetidae</taxon>
        <taxon>Diaporthales</taxon>
        <taxon>Schizoparmaceae</taxon>
        <taxon>Coniella</taxon>
    </lineage>
</organism>
<dbReference type="EMBL" id="KZ678376">
    <property type="protein sequence ID" value="PSS03236.1"/>
    <property type="molecule type" value="Genomic_DNA"/>
</dbReference>
<proteinExistence type="predicted"/>
<reference evidence="2 3" key="1">
    <citation type="journal article" date="2018" name="Mycol. Prog.">
        <title>Coniella lustricola, a new species from submerged detritus.</title>
        <authorList>
            <person name="Raudabaugh D.B."/>
            <person name="Iturriaga T."/>
            <person name="Carver A."/>
            <person name="Mondo S."/>
            <person name="Pangilinan J."/>
            <person name="Lipzen A."/>
            <person name="He G."/>
            <person name="Amirebrahimi M."/>
            <person name="Grigoriev I.V."/>
            <person name="Miller A.N."/>
        </authorList>
    </citation>
    <scope>NUCLEOTIDE SEQUENCE [LARGE SCALE GENOMIC DNA]</scope>
    <source>
        <strain evidence="2 3">B22-T-1</strain>
    </source>
</reference>
<dbReference type="InParanoid" id="A0A2T3ALL7"/>
<keyword evidence="1" id="KW-1133">Transmembrane helix</keyword>
<feature type="transmembrane region" description="Helical" evidence="1">
    <location>
        <begin position="135"/>
        <end position="160"/>
    </location>
</feature>
<evidence type="ECO:0000313" key="2">
    <source>
        <dbReference type="EMBL" id="PSS03236.1"/>
    </source>
</evidence>
<keyword evidence="1" id="KW-0812">Transmembrane</keyword>
<feature type="transmembrane region" description="Helical" evidence="1">
    <location>
        <begin position="112"/>
        <end position="129"/>
    </location>
</feature>